<keyword evidence="3 6" id="KW-0808">Transferase</keyword>
<evidence type="ECO:0000259" key="7">
    <source>
        <dbReference type="Pfam" id="PF08242"/>
    </source>
</evidence>
<keyword evidence="2 6" id="KW-0489">Methyltransferase</keyword>
<dbReference type="Proteomes" id="UP000472265">
    <property type="component" value="Chromosome 17"/>
</dbReference>
<comment type="function">
    <text evidence="6">S-adenosyl-L-methionine-dependent methyltransferase.</text>
</comment>
<reference evidence="8" key="3">
    <citation type="submission" date="2025-09" db="UniProtKB">
        <authorList>
            <consortium name="Ensembl"/>
        </authorList>
    </citation>
    <scope>IDENTIFICATION</scope>
</reference>
<dbReference type="PANTHER" id="PTHR22809:SF5">
    <property type="entry name" value="TRNA N(3)-METHYLCYTIDINE METHYLTRANSFERASE METTL6"/>
    <property type="match status" value="1"/>
</dbReference>
<reference evidence="8" key="2">
    <citation type="submission" date="2025-08" db="UniProtKB">
        <authorList>
            <consortium name="Ensembl"/>
        </authorList>
    </citation>
    <scope>IDENTIFICATION</scope>
</reference>
<evidence type="ECO:0000256" key="3">
    <source>
        <dbReference type="ARBA" id="ARBA00022679"/>
    </source>
</evidence>
<dbReference type="InterPro" id="IPR029063">
    <property type="entry name" value="SAM-dependent_MTases_sf"/>
</dbReference>
<gene>
    <name evidence="8" type="primary">METTL6</name>
    <name evidence="8" type="synonym">mettl6</name>
</gene>
<keyword evidence="9" id="KW-1185">Reference proteome</keyword>
<dbReference type="PIRSF" id="PIRSF037755">
    <property type="entry name" value="Mettl2_prd"/>
    <property type="match status" value="1"/>
</dbReference>
<comment type="similarity">
    <text evidence="1 6">Belongs to the methyltransferase superfamily. METL family.</text>
</comment>
<dbReference type="InterPro" id="IPR026113">
    <property type="entry name" value="METTL2/6/8-like"/>
</dbReference>
<dbReference type="InParanoid" id="A0A671VVP3"/>
<dbReference type="Pfam" id="PF08242">
    <property type="entry name" value="Methyltransf_12"/>
    <property type="match status" value="1"/>
</dbReference>
<evidence type="ECO:0000256" key="1">
    <source>
        <dbReference type="ARBA" id="ARBA00009725"/>
    </source>
</evidence>
<evidence type="ECO:0000256" key="2">
    <source>
        <dbReference type="ARBA" id="ARBA00022603"/>
    </source>
</evidence>
<evidence type="ECO:0000256" key="5">
    <source>
        <dbReference type="ARBA" id="ARBA00022694"/>
    </source>
</evidence>
<sequence length="325" mass="36872">MALSTNESFPGDIKLTNNDEEVATREEMSSCVPGQSKTSAARVLTQEELDRLSGERALVSDFKQMKLEKEAQKNWDLFYKRNTTNFFKDRHWTTREFEELKACREGINLCQSISLSLSFSCLVLQFESQRLVLLEAGCGVGNCIFPLLEDDLSIFVYACDFSPRAVEFVKQNPLYCPERCCAFQCDLTKDDLRDNVPEGSVDVITLIFVLSAVHPDKMKLVLQNIGRVLKPGGIVLFRDYGLYDHAMLRFKAGSKLGENFYVRQDGTRSYFFSKELLAELCEEAGLQCVANDYVLRETVNKKEGLCVPRVFLQSKFTKLGQSQSS</sequence>
<dbReference type="GO" id="GO:0008757">
    <property type="term" value="F:S-adenosylmethionine-dependent methyltransferase activity"/>
    <property type="evidence" value="ECO:0007669"/>
    <property type="project" value="UniProtKB-ARBA"/>
</dbReference>
<dbReference type="PANTHER" id="PTHR22809">
    <property type="entry name" value="METHYLTRANSFERASE-RELATED"/>
    <property type="match status" value="1"/>
</dbReference>
<keyword evidence="4" id="KW-0949">S-adenosyl-L-methionine</keyword>
<evidence type="ECO:0000313" key="8">
    <source>
        <dbReference type="Ensembl" id="ENSSAUP00010030349.1"/>
    </source>
</evidence>
<feature type="domain" description="Methyltransferase type 12" evidence="7">
    <location>
        <begin position="134"/>
        <end position="235"/>
    </location>
</feature>
<evidence type="ECO:0000256" key="4">
    <source>
        <dbReference type="ARBA" id="ARBA00022691"/>
    </source>
</evidence>
<evidence type="ECO:0000313" key="9">
    <source>
        <dbReference type="Proteomes" id="UP000472265"/>
    </source>
</evidence>
<dbReference type="InterPro" id="IPR013217">
    <property type="entry name" value="Methyltransf_12"/>
</dbReference>
<dbReference type="GO" id="GO:0008173">
    <property type="term" value="F:RNA methyltransferase activity"/>
    <property type="evidence" value="ECO:0007669"/>
    <property type="project" value="UniProtKB-ARBA"/>
</dbReference>
<dbReference type="CDD" id="cd02440">
    <property type="entry name" value="AdoMet_MTases"/>
    <property type="match status" value="1"/>
</dbReference>
<dbReference type="EC" id="2.1.1.-" evidence="6"/>
<evidence type="ECO:0000256" key="6">
    <source>
        <dbReference type="PIRNR" id="PIRNR037755"/>
    </source>
</evidence>
<organism evidence="8 9">
    <name type="scientific">Sparus aurata</name>
    <name type="common">Gilthead sea bream</name>
    <dbReference type="NCBI Taxonomy" id="8175"/>
    <lineage>
        <taxon>Eukaryota</taxon>
        <taxon>Metazoa</taxon>
        <taxon>Chordata</taxon>
        <taxon>Craniata</taxon>
        <taxon>Vertebrata</taxon>
        <taxon>Euteleostomi</taxon>
        <taxon>Actinopterygii</taxon>
        <taxon>Neopterygii</taxon>
        <taxon>Teleostei</taxon>
        <taxon>Neoteleostei</taxon>
        <taxon>Acanthomorphata</taxon>
        <taxon>Eupercaria</taxon>
        <taxon>Spariformes</taxon>
        <taxon>Sparidae</taxon>
        <taxon>Sparus</taxon>
    </lineage>
</organism>
<dbReference type="Gene3D" id="3.40.50.150">
    <property type="entry name" value="Vaccinia Virus protein VP39"/>
    <property type="match status" value="1"/>
</dbReference>
<dbReference type="SUPFAM" id="SSF53335">
    <property type="entry name" value="S-adenosyl-L-methionine-dependent methyltransferases"/>
    <property type="match status" value="1"/>
</dbReference>
<dbReference type="Ensembl" id="ENSSAUT00010031987.1">
    <property type="protein sequence ID" value="ENSSAUP00010030349.1"/>
    <property type="gene ID" value="ENSSAUG00010012958.1"/>
</dbReference>
<dbReference type="AlphaFoldDB" id="A0A671VVP3"/>
<dbReference type="GO" id="GO:0008033">
    <property type="term" value="P:tRNA processing"/>
    <property type="evidence" value="ECO:0007669"/>
    <property type="project" value="UniProtKB-KW"/>
</dbReference>
<proteinExistence type="inferred from homology"/>
<reference evidence="8" key="1">
    <citation type="submission" date="2021-04" db="EMBL/GenBank/DDBJ databases">
        <authorList>
            <consortium name="Wellcome Sanger Institute Data Sharing"/>
        </authorList>
    </citation>
    <scope>NUCLEOTIDE SEQUENCE [LARGE SCALE GENOMIC DNA]</scope>
</reference>
<accession>A0A671VVP3</accession>
<protein>
    <recommendedName>
        <fullName evidence="6">tRNA N(3)-cytidine methyltransferase</fullName>
        <ecNumber evidence="6">2.1.1.-</ecNumber>
    </recommendedName>
</protein>
<dbReference type="OMA" id="DAQRNWD"/>
<name>A0A671VVP3_SPAAU</name>
<dbReference type="GO" id="GO:0032259">
    <property type="term" value="P:methylation"/>
    <property type="evidence" value="ECO:0007669"/>
    <property type="project" value="UniProtKB-KW"/>
</dbReference>
<dbReference type="GeneTree" id="ENSGT00940000156679"/>
<keyword evidence="5" id="KW-0819">tRNA processing</keyword>